<proteinExistence type="predicted"/>
<evidence type="ECO:0000313" key="2">
    <source>
        <dbReference type="EMBL" id="CAL6115140.1"/>
    </source>
</evidence>
<reference evidence="2 3" key="2">
    <citation type="submission" date="2024-07" db="EMBL/GenBank/DDBJ databases">
        <authorList>
            <person name="Akdeniz Z."/>
        </authorList>
    </citation>
    <scope>NUCLEOTIDE SEQUENCE [LARGE SCALE GENOMIC DNA]</scope>
</reference>
<reference evidence="1" key="1">
    <citation type="submission" date="2023-06" db="EMBL/GenBank/DDBJ databases">
        <authorList>
            <person name="Kurt Z."/>
        </authorList>
    </citation>
    <scope>NUCLEOTIDE SEQUENCE</scope>
</reference>
<dbReference type="EMBL" id="CATOUU010000576">
    <property type="protein sequence ID" value="CAI9934610.1"/>
    <property type="molecule type" value="Genomic_DNA"/>
</dbReference>
<evidence type="ECO:0000313" key="1">
    <source>
        <dbReference type="EMBL" id="CAI9934610.1"/>
    </source>
</evidence>
<dbReference type="AlphaFoldDB" id="A0AA86PEG9"/>
<comment type="caution">
    <text evidence="1">The sequence shown here is derived from an EMBL/GenBank/DDBJ whole genome shotgun (WGS) entry which is preliminary data.</text>
</comment>
<sequence>MKKFKYYFSFSYNKIGSGYELIYICGQIIKNVNYDKLSSLQQILVIREMNIIFTIKINYAQSLQYYINRYFLINIIQDSSFEVKTYQMIFLESVCPGYAEIMPFKLLGCRNKYHSTLRNKQRPKSPEVVTCRNTLTFYHAVNSFQFQ</sequence>
<dbReference type="Proteomes" id="UP001642409">
    <property type="component" value="Unassembled WGS sequence"/>
</dbReference>
<evidence type="ECO:0000313" key="3">
    <source>
        <dbReference type="Proteomes" id="UP001642409"/>
    </source>
</evidence>
<name>A0AA86PEG9_9EUKA</name>
<gene>
    <name evidence="1" type="ORF">HINF_LOCUS22255</name>
    <name evidence="2" type="ORF">HINF_LOCUS78492</name>
</gene>
<accession>A0AA86PEG9</accession>
<protein>
    <submittedName>
        <fullName evidence="2">Hypothetical_protein</fullName>
    </submittedName>
</protein>
<dbReference type="EMBL" id="CAXDID020000859">
    <property type="protein sequence ID" value="CAL6115140.1"/>
    <property type="molecule type" value="Genomic_DNA"/>
</dbReference>
<keyword evidence="3" id="KW-1185">Reference proteome</keyword>
<organism evidence="1">
    <name type="scientific">Hexamita inflata</name>
    <dbReference type="NCBI Taxonomy" id="28002"/>
    <lineage>
        <taxon>Eukaryota</taxon>
        <taxon>Metamonada</taxon>
        <taxon>Diplomonadida</taxon>
        <taxon>Hexamitidae</taxon>
        <taxon>Hexamitinae</taxon>
        <taxon>Hexamita</taxon>
    </lineage>
</organism>